<dbReference type="GO" id="GO:0003779">
    <property type="term" value="F:actin binding"/>
    <property type="evidence" value="ECO:0007669"/>
    <property type="project" value="UniProtKB-KW"/>
</dbReference>
<dbReference type="SUPFAM" id="SSF54695">
    <property type="entry name" value="POZ domain"/>
    <property type="match status" value="2"/>
</dbReference>
<evidence type="ECO:0000256" key="4">
    <source>
        <dbReference type="ARBA" id="ARBA00043912"/>
    </source>
</evidence>
<dbReference type="SMART" id="SM00875">
    <property type="entry name" value="BACK"/>
    <property type="match status" value="1"/>
</dbReference>
<dbReference type="Gene3D" id="1.25.40.420">
    <property type="match status" value="1"/>
</dbReference>
<reference evidence="6 7" key="1">
    <citation type="journal article" date="2024" name="BMC Genomics">
        <title>De novo assembly and annotation of Popillia japonica's genome with initial clues to its potential as an invasive pest.</title>
        <authorList>
            <person name="Cucini C."/>
            <person name="Boschi S."/>
            <person name="Funari R."/>
            <person name="Cardaioli E."/>
            <person name="Iannotti N."/>
            <person name="Marturano G."/>
            <person name="Paoli F."/>
            <person name="Bruttini M."/>
            <person name="Carapelli A."/>
            <person name="Frati F."/>
            <person name="Nardi F."/>
        </authorList>
    </citation>
    <scope>NUCLEOTIDE SEQUENCE [LARGE SCALE GENOMIC DNA]</scope>
    <source>
        <strain evidence="6">DMR45628</strain>
    </source>
</reference>
<keyword evidence="2" id="KW-0880">Kelch repeat</keyword>
<proteinExistence type="predicted"/>
<dbReference type="PANTHER" id="PTHR45632">
    <property type="entry name" value="LD33804P"/>
    <property type="match status" value="1"/>
</dbReference>
<dbReference type="EMBL" id="JASPKY010000315">
    <property type="protein sequence ID" value="KAK9709181.1"/>
    <property type="molecule type" value="Genomic_DNA"/>
</dbReference>
<dbReference type="InterPro" id="IPR017096">
    <property type="entry name" value="BTB-kelch_protein"/>
</dbReference>
<dbReference type="InterPro" id="IPR011333">
    <property type="entry name" value="SKP1/BTB/POZ_sf"/>
</dbReference>
<dbReference type="Pfam" id="PF07707">
    <property type="entry name" value="BACK"/>
    <property type="match status" value="1"/>
</dbReference>
<keyword evidence="7" id="KW-1185">Reference proteome</keyword>
<dbReference type="Pfam" id="PF01344">
    <property type="entry name" value="Kelch_1"/>
    <property type="match status" value="3"/>
</dbReference>
<dbReference type="PANTHER" id="PTHR45632:SF3">
    <property type="entry name" value="KELCH-LIKE PROTEIN 32"/>
    <property type="match status" value="1"/>
</dbReference>
<dbReference type="Pfam" id="PF00651">
    <property type="entry name" value="BTB"/>
    <property type="match status" value="2"/>
</dbReference>
<comment type="function">
    <text evidence="4">Probable substrate-specific adapter of an E3 ubiquitin-protein ligase complex which mediates the ubiquitination and subsequent proteasomal degradation of target proteins. May have a role in synapse differentiation and growth.</text>
</comment>
<name>A0AAW1JXG5_POPJA</name>
<dbReference type="Gene3D" id="2.120.10.80">
    <property type="entry name" value="Kelch-type beta propeller"/>
    <property type="match status" value="1"/>
</dbReference>
<evidence type="ECO:0000313" key="7">
    <source>
        <dbReference type="Proteomes" id="UP001458880"/>
    </source>
</evidence>
<gene>
    <name evidence="6" type="ORF">QE152_g26775</name>
</gene>
<evidence type="ECO:0000313" key="6">
    <source>
        <dbReference type="EMBL" id="KAK9709181.1"/>
    </source>
</evidence>
<evidence type="ECO:0000259" key="5">
    <source>
        <dbReference type="PROSITE" id="PS50097"/>
    </source>
</evidence>
<dbReference type="InterPro" id="IPR011705">
    <property type="entry name" value="BACK"/>
</dbReference>
<dbReference type="SMART" id="SM00612">
    <property type="entry name" value="Kelch"/>
    <property type="match status" value="2"/>
</dbReference>
<comment type="caution">
    <text evidence="6">The sequence shown here is derived from an EMBL/GenBank/DDBJ whole genome shotgun (WGS) entry which is preliminary data.</text>
</comment>
<dbReference type="PIRSF" id="PIRSF037037">
    <property type="entry name" value="Kelch-like_protein_gigaxonin"/>
    <property type="match status" value="1"/>
</dbReference>
<dbReference type="Gene3D" id="3.30.710.10">
    <property type="entry name" value="Potassium Channel Kv1.1, Chain A"/>
    <property type="match status" value="2"/>
</dbReference>
<dbReference type="SMART" id="SM00225">
    <property type="entry name" value="BTB"/>
    <property type="match status" value="1"/>
</dbReference>
<evidence type="ECO:0000256" key="1">
    <source>
        <dbReference type="ARBA" id="ARBA00013699"/>
    </source>
</evidence>
<dbReference type="InterPro" id="IPR015915">
    <property type="entry name" value="Kelch-typ_b-propeller"/>
</dbReference>
<evidence type="ECO:0000256" key="2">
    <source>
        <dbReference type="ARBA" id="ARBA00022441"/>
    </source>
</evidence>
<sequence length="561" mass="64880">MFEISRFRELYIPKIQVAKHSNKVLEGLNDLREQEQNILIDITIRISNFKYHAHKVVLSACSDYFRAMFNENMLEAHHAHKVVLSACSDYFRAMFNENMLEARNDSVTLYDISAKSFQLLLNYMYTSQLELNEENVEDVLEVAVYLQIDHVINKCSEFLEKNLSTENYVEIVKIAEIFAIEKLRTAVYKYICNNLSVIAELEHFSNFSFEHIESILKFDFPVDCTELDVLRFVLKWLFSGTITDALERLEMCPSILNYICYEQISKSALDQLLDDIFIKYCKQNSYHIPLYKTVATYIKEQPSIGSDLSCSTFNSRGMQMALIKIGGFGKNGITNNINFCFSHETQWKFLTKIPHVEQCNFGTAVLDNNLYVIGGCFNNHLLQEIVHPFGFKYNPRLNIWSEVPAMRTDRCRFTLNACNGKLYAIGGVIEFEGDAEYTNTCECLDPNSLPDYRSQHATASVTINGVTKLYFIFVVADTWEEVTRVPTPRHHAGVVAHGSKLYIIGGFVKDSIFEKDVAPIECYDILTNKWTYDEKNIQEYWEHNCATLYIPKYIDFRNPRS</sequence>
<dbReference type="SUPFAM" id="SSF117281">
    <property type="entry name" value="Kelch motif"/>
    <property type="match status" value="1"/>
</dbReference>
<evidence type="ECO:0000256" key="3">
    <source>
        <dbReference type="ARBA" id="ARBA00022737"/>
    </source>
</evidence>
<accession>A0AAW1JXG5</accession>
<dbReference type="PROSITE" id="PS50097">
    <property type="entry name" value="BTB"/>
    <property type="match status" value="1"/>
</dbReference>
<dbReference type="InterPro" id="IPR006652">
    <property type="entry name" value="Kelch_1"/>
</dbReference>
<protein>
    <recommendedName>
        <fullName evidence="1">Kelch-like protein diablo</fullName>
    </recommendedName>
</protein>
<dbReference type="AlphaFoldDB" id="A0AAW1JXG5"/>
<organism evidence="6 7">
    <name type="scientific">Popillia japonica</name>
    <name type="common">Japanese beetle</name>
    <dbReference type="NCBI Taxonomy" id="7064"/>
    <lineage>
        <taxon>Eukaryota</taxon>
        <taxon>Metazoa</taxon>
        <taxon>Ecdysozoa</taxon>
        <taxon>Arthropoda</taxon>
        <taxon>Hexapoda</taxon>
        <taxon>Insecta</taxon>
        <taxon>Pterygota</taxon>
        <taxon>Neoptera</taxon>
        <taxon>Endopterygota</taxon>
        <taxon>Coleoptera</taxon>
        <taxon>Polyphaga</taxon>
        <taxon>Scarabaeiformia</taxon>
        <taxon>Scarabaeidae</taxon>
        <taxon>Rutelinae</taxon>
        <taxon>Popillia</taxon>
    </lineage>
</organism>
<dbReference type="CDD" id="cd14733">
    <property type="entry name" value="BACK"/>
    <property type="match status" value="1"/>
</dbReference>
<dbReference type="InterPro" id="IPR000210">
    <property type="entry name" value="BTB/POZ_dom"/>
</dbReference>
<feature type="domain" description="BTB" evidence="5">
    <location>
        <begin position="40"/>
        <end position="133"/>
    </location>
</feature>
<dbReference type="Proteomes" id="UP001458880">
    <property type="component" value="Unassembled WGS sequence"/>
</dbReference>
<keyword evidence="3" id="KW-0677">Repeat</keyword>